<proteinExistence type="predicted"/>
<reference evidence="3" key="1">
    <citation type="submission" date="2017-02" db="UniProtKB">
        <authorList>
            <consortium name="WormBaseParasite"/>
        </authorList>
    </citation>
    <scope>IDENTIFICATION</scope>
</reference>
<reference evidence="1 2" key="2">
    <citation type="submission" date="2018-11" db="EMBL/GenBank/DDBJ databases">
        <authorList>
            <consortium name="Pathogen Informatics"/>
        </authorList>
    </citation>
    <scope>NUCLEOTIDE SEQUENCE [LARGE SCALE GENOMIC DNA]</scope>
</reference>
<evidence type="ECO:0000313" key="3">
    <source>
        <dbReference type="WBParaSite" id="TCLT_0000004701-mRNA-1"/>
    </source>
</evidence>
<dbReference type="Proteomes" id="UP000276776">
    <property type="component" value="Unassembled WGS sequence"/>
</dbReference>
<dbReference type="EMBL" id="UYYF01000003">
    <property type="protein sequence ID" value="VDM94866.1"/>
    <property type="molecule type" value="Genomic_DNA"/>
</dbReference>
<dbReference type="WBParaSite" id="TCLT_0000004701-mRNA-1">
    <property type="protein sequence ID" value="TCLT_0000004701-mRNA-1"/>
    <property type="gene ID" value="TCLT_0000004701"/>
</dbReference>
<evidence type="ECO:0000313" key="1">
    <source>
        <dbReference type="EMBL" id="VDM94866.1"/>
    </source>
</evidence>
<dbReference type="OMA" id="TEIGANW"/>
<gene>
    <name evidence="1" type="ORF">TCLT_LOCUS48</name>
</gene>
<dbReference type="OrthoDB" id="5837358at2759"/>
<protein>
    <submittedName>
        <fullName evidence="3">CHAP domain-containing protein</fullName>
    </submittedName>
</protein>
<keyword evidence="2" id="KW-1185">Reference proteome</keyword>
<name>A0A0N5CJ58_THECL</name>
<sequence length="246" mass="27405">MLLHGRGISQKREIWRRWLIRASCQRDPRLPFCGNGFLTQCDGSKRNEIEAAQCRAYFRDCSQYIQNTNPLYAIAKAYNSQIGINPWQFNVDGIPYYPVNKDRGVGAGQLFIIPYGTQGGGYQGHLGVRDYWSQYEEAGANWYDGLYGYEGGWSAPLVQHLGVQGGGGSRTAVPLHGPDYGKIRVDTGYGVDTYYTGNHLVGVDWKGGQVNDHLNIDIPLADVGYDFGRAVAFPSVDTFTSKFIQQ</sequence>
<organism evidence="3">
    <name type="scientific">Thelazia callipaeda</name>
    <name type="common">Oriental eyeworm</name>
    <name type="synonym">Parasitic nematode</name>
    <dbReference type="NCBI Taxonomy" id="103827"/>
    <lineage>
        <taxon>Eukaryota</taxon>
        <taxon>Metazoa</taxon>
        <taxon>Ecdysozoa</taxon>
        <taxon>Nematoda</taxon>
        <taxon>Chromadorea</taxon>
        <taxon>Rhabditida</taxon>
        <taxon>Spirurina</taxon>
        <taxon>Spiruromorpha</taxon>
        <taxon>Thelazioidea</taxon>
        <taxon>Thelaziidae</taxon>
        <taxon>Thelazia</taxon>
    </lineage>
</organism>
<accession>A0A0N5CJ58</accession>
<evidence type="ECO:0000313" key="2">
    <source>
        <dbReference type="Proteomes" id="UP000276776"/>
    </source>
</evidence>
<dbReference type="AlphaFoldDB" id="A0A0N5CJ58"/>